<name>A0A9W6XR86_9STRA</name>
<accession>A0A9W6XR86</accession>
<protein>
    <submittedName>
        <fullName evidence="2">Unnamed protein product</fullName>
    </submittedName>
</protein>
<dbReference type="EMBL" id="BSXT01001612">
    <property type="protein sequence ID" value="GMF43960.1"/>
    <property type="molecule type" value="Genomic_DNA"/>
</dbReference>
<gene>
    <name evidence="2" type="ORF">Pfra01_001510500</name>
</gene>
<evidence type="ECO:0000256" key="1">
    <source>
        <dbReference type="SAM" id="MobiDB-lite"/>
    </source>
</evidence>
<comment type="caution">
    <text evidence="2">The sequence shown here is derived from an EMBL/GenBank/DDBJ whole genome shotgun (WGS) entry which is preliminary data.</text>
</comment>
<dbReference type="Proteomes" id="UP001165121">
    <property type="component" value="Unassembled WGS sequence"/>
</dbReference>
<proteinExistence type="predicted"/>
<dbReference type="OrthoDB" id="101429at2759"/>
<evidence type="ECO:0000313" key="2">
    <source>
        <dbReference type="EMBL" id="GMF43960.1"/>
    </source>
</evidence>
<feature type="compositionally biased region" description="Polar residues" evidence="1">
    <location>
        <begin position="87"/>
        <end position="99"/>
    </location>
</feature>
<dbReference type="AlphaFoldDB" id="A0A9W6XR86"/>
<feature type="region of interest" description="Disordered" evidence="1">
    <location>
        <begin position="1"/>
        <end position="20"/>
    </location>
</feature>
<sequence length="275" mass="29580">MGTNTPERDDMAKTQSPGSLLSVKQIDADFSLSSTTGELQPTVSTSGVIVTTTTAATSCERLESNVVVIDVEADEVVEAASATSAANSQPDDGSDTNAPGQGGDDREEKSSKPPTDVNLAAMSEISEFYPNSMGVCQNTPSTKEAWGAWHVARSRKRCNQRKCGIMRSGMQIYHAKSLVAKKTKTMLRLPGIKARLRALHFRRPQFEEPSAPADPIEAEVPWHGNVKYLEECEVPDGIEFEDIGDGHSCKCVGDCFMDTCCNAALAIFCTPSAAR</sequence>
<keyword evidence="3" id="KW-1185">Reference proteome</keyword>
<organism evidence="2 3">
    <name type="scientific">Phytophthora fragariaefolia</name>
    <dbReference type="NCBI Taxonomy" id="1490495"/>
    <lineage>
        <taxon>Eukaryota</taxon>
        <taxon>Sar</taxon>
        <taxon>Stramenopiles</taxon>
        <taxon>Oomycota</taxon>
        <taxon>Peronosporomycetes</taxon>
        <taxon>Peronosporales</taxon>
        <taxon>Peronosporaceae</taxon>
        <taxon>Phytophthora</taxon>
    </lineage>
</organism>
<feature type="compositionally biased region" description="Basic and acidic residues" evidence="1">
    <location>
        <begin position="1"/>
        <end position="12"/>
    </location>
</feature>
<reference evidence="2" key="1">
    <citation type="submission" date="2023-04" db="EMBL/GenBank/DDBJ databases">
        <title>Phytophthora fragariaefolia NBRC 109709.</title>
        <authorList>
            <person name="Ichikawa N."/>
            <person name="Sato H."/>
            <person name="Tonouchi N."/>
        </authorList>
    </citation>
    <scope>NUCLEOTIDE SEQUENCE</scope>
    <source>
        <strain evidence="2">NBRC 109709</strain>
    </source>
</reference>
<evidence type="ECO:0000313" key="3">
    <source>
        <dbReference type="Proteomes" id="UP001165121"/>
    </source>
</evidence>
<feature type="region of interest" description="Disordered" evidence="1">
    <location>
        <begin position="80"/>
        <end position="115"/>
    </location>
</feature>